<feature type="compositionally biased region" description="Polar residues" evidence="1">
    <location>
        <begin position="523"/>
        <end position="532"/>
    </location>
</feature>
<feature type="compositionally biased region" description="Pro residues" evidence="1">
    <location>
        <begin position="293"/>
        <end position="306"/>
    </location>
</feature>
<feature type="region of interest" description="Disordered" evidence="1">
    <location>
        <begin position="293"/>
        <end position="331"/>
    </location>
</feature>
<name>A0AAN6W682_9PEZI</name>
<organism evidence="2 3">
    <name type="scientific">Triangularia setosa</name>
    <dbReference type="NCBI Taxonomy" id="2587417"/>
    <lineage>
        <taxon>Eukaryota</taxon>
        <taxon>Fungi</taxon>
        <taxon>Dikarya</taxon>
        <taxon>Ascomycota</taxon>
        <taxon>Pezizomycotina</taxon>
        <taxon>Sordariomycetes</taxon>
        <taxon>Sordariomycetidae</taxon>
        <taxon>Sordariales</taxon>
        <taxon>Podosporaceae</taxon>
        <taxon>Triangularia</taxon>
    </lineage>
</organism>
<dbReference type="EMBL" id="MU866248">
    <property type="protein sequence ID" value="KAK4175126.1"/>
    <property type="molecule type" value="Genomic_DNA"/>
</dbReference>
<evidence type="ECO:0000313" key="2">
    <source>
        <dbReference type="EMBL" id="KAK4175126.1"/>
    </source>
</evidence>
<gene>
    <name evidence="2" type="ORF">QBC36DRAFT_388472</name>
</gene>
<evidence type="ECO:0000313" key="3">
    <source>
        <dbReference type="Proteomes" id="UP001302321"/>
    </source>
</evidence>
<reference evidence="2" key="1">
    <citation type="journal article" date="2023" name="Mol. Phylogenet. Evol.">
        <title>Genome-scale phylogeny and comparative genomics of the fungal order Sordariales.</title>
        <authorList>
            <person name="Hensen N."/>
            <person name="Bonometti L."/>
            <person name="Westerberg I."/>
            <person name="Brannstrom I.O."/>
            <person name="Guillou S."/>
            <person name="Cros-Aarteil S."/>
            <person name="Calhoun S."/>
            <person name="Haridas S."/>
            <person name="Kuo A."/>
            <person name="Mondo S."/>
            <person name="Pangilinan J."/>
            <person name="Riley R."/>
            <person name="LaButti K."/>
            <person name="Andreopoulos B."/>
            <person name="Lipzen A."/>
            <person name="Chen C."/>
            <person name="Yan M."/>
            <person name="Daum C."/>
            <person name="Ng V."/>
            <person name="Clum A."/>
            <person name="Steindorff A."/>
            <person name="Ohm R.A."/>
            <person name="Martin F."/>
            <person name="Silar P."/>
            <person name="Natvig D.O."/>
            <person name="Lalanne C."/>
            <person name="Gautier V."/>
            <person name="Ament-Velasquez S.L."/>
            <person name="Kruys A."/>
            <person name="Hutchinson M.I."/>
            <person name="Powell A.J."/>
            <person name="Barry K."/>
            <person name="Miller A.N."/>
            <person name="Grigoriev I.V."/>
            <person name="Debuchy R."/>
            <person name="Gladieux P."/>
            <person name="Hiltunen Thoren M."/>
            <person name="Johannesson H."/>
        </authorList>
    </citation>
    <scope>NUCLEOTIDE SEQUENCE</scope>
    <source>
        <strain evidence="2">CBS 892.96</strain>
    </source>
</reference>
<feature type="compositionally biased region" description="Low complexity" evidence="1">
    <location>
        <begin position="585"/>
        <end position="610"/>
    </location>
</feature>
<dbReference type="AlphaFoldDB" id="A0AAN6W682"/>
<dbReference type="Proteomes" id="UP001302321">
    <property type="component" value="Unassembled WGS sequence"/>
</dbReference>
<feature type="region of interest" description="Disordered" evidence="1">
    <location>
        <begin position="514"/>
        <end position="641"/>
    </location>
</feature>
<dbReference type="PANTHER" id="PTHR36847:SF1">
    <property type="entry name" value="AMIDOLIGASE ENZYME"/>
    <property type="match status" value="1"/>
</dbReference>
<feature type="compositionally biased region" description="Polar residues" evidence="1">
    <location>
        <begin position="626"/>
        <end position="639"/>
    </location>
</feature>
<evidence type="ECO:0000256" key="1">
    <source>
        <dbReference type="SAM" id="MobiDB-lite"/>
    </source>
</evidence>
<protein>
    <submittedName>
        <fullName evidence="2">Uncharacterized protein</fullName>
    </submittedName>
</protein>
<proteinExistence type="predicted"/>
<sequence length="678" mass="75977">MTLISTKENRLSFGIELEIIVCHKQERLWAPSENTKVSEEEEAVMPPVLEAPFEQRDTEVAFTDHENIKWIEGEVANIIKTVPGAKFKRGDWPLLHGEGPDLHPSVYISPRTAWEAKPDCSVVDDCVYVPLGYNATGIEVASPALWDCPEAHRHVQDVVAALSRNLRWRVNVRTGFHVHVGAGARQVVDPHGNLEWKTDKFDFKVLQRAAALIWAADHFLFCAHPPERQLNYYAQPIALASQLAVGQEHLRVKVDPHQADDADDGQPWARLTHWVEDPHTDIPINIADRFPNPTMPSRPPGVPGVEPPSTTLRPKFHGKSESSSTLFPSVRPSHIDGRAYDRVRPYLPAIKRQYIYDQDIKDADITIEKGIAYILHPNTRHKVAKLLSHEGNMSNRLNYNFTGYVDGGGRGYNTIEFREATGTLDPTTVAAWSSTCLAIFRFCTVANDASYWTTAWNLIDAHNAGLAGKPHNYDMISLMIDCGASSEAAFFEKSLRKLGDKHWYTSIQNNKRVIPDASLDGSPPQNRTNDMSSPVVDHLDNEAPGSSPEDTTTRAGSRVPSFFDSDFPVASRSGTAAAVSPPTPQQSQPQSQPQSRPQSQSQRHQQPPQRNSRESHAEWRPPRPSNPTSQTNTTLTDNWNRAVRETADGYRQRHEELEVQADDFDVQWKRLGLGKKEN</sequence>
<accession>A0AAN6W682</accession>
<keyword evidence="3" id="KW-1185">Reference proteome</keyword>
<feature type="compositionally biased region" description="Basic and acidic residues" evidence="1">
    <location>
        <begin position="611"/>
        <end position="621"/>
    </location>
</feature>
<comment type="caution">
    <text evidence="2">The sequence shown here is derived from an EMBL/GenBank/DDBJ whole genome shotgun (WGS) entry which is preliminary data.</text>
</comment>
<dbReference type="PANTHER" id="PTHR36847">
    <property type="entry name" value="AMIDOLIGASE ENZYME"/>
    <property type="match status" value="1"/>
</dbReference>
<reference evidence="2" key="2">
    <citation type="submission" date="2023-05" db="EMBL/GenBank/DDBJ databases">
        <authorList>
            <consortium name="Lawrence Berkeley National Laboratory"/>
            <person name="Steindorff A."/>
            <person name="Hensen N."/>
            <person name="Bonometti L."/>
            <person name="Westerberg I."/>
            <person name="Brannstrom I.O."/>
            <person name="Guillou S."/>
            <person name="Cros-Aarteil S."/>
            <person name="Calhoun S."/>
            <person name="Haridas S."/>
            <person name="Kuo A."/>
            <person name="Mondo S."/>
            <person name="Pangilinan J."/>
            <person name="Riley R."/>
            <person name="Labutti K."/>
            <person name="Andreopoulos B."/>
            <person name="Lipzen A."/>
            <person name="Chen C."/>
            <person name="Yanf M."/>
            <person name="Daum C."/>
            <person name="Ng V."/>
            <person name="Clum A."/>
            <person name="Ohm R."/>
            <person name="Martin F."/>
            <person name="Silar P."/>
            <person name="Natvig D."/>
            <person name="Lalanne C."/>
            <person name="Gautier V."/>
            <person name="Ament-Velasquez S.L."/>
            <person name="Kruys A."/>
            <person name="Hutchinson M.I."/>
            <person name="Powell A.J."/>
            <person name="Barry K."/>
            <person name="Miller A.N."/>
            <person name="Grigoriev I.V."/>
            <person name="Debuchy R."/>
            <person name="Gladieux P."/>
            <person name="Thoren M.H."/>
            <person name="Johannesson H."/>
        </authorList>
    </citation>
    <scope>NUCLEOTIDE SEQUENCE</scope>
    <source>
        <strain evidence="2">CBS 892.96</strain>
    </source>
</reference>